<comment type="caution">
    <text evidence="5">The sequence shown here is derived from an EMBL/GenBank/DDBJ whole genome shotgun (WGS) entry which is preliminary data.</text>
</comment>
<dbReference type="Gene3D" id="3.40.50.20">
    <property type="match status" value="1"/>
</dbReference>
<dbReference type="CDD" id="cd03360">
    <property type="entry name" value="LbH_AT_putative"/>
    <property type="match status" value="1"/>
</dbReference>
<feature type="domain" description="PglD N-terminal" evidence="4">
    <location>
        <begin position="3"/>
        <end position="77"/>
    </location>
</feature>
<evidence type="ECO:0000313" key="6">
    <source>
        <dbReference type="Proteomes" id="UP000256650"/>
    </source>
</evidence>
<comment type="similarity">
    <text evidence="1">Belongs to the transferase hexapeptide repeat family.</text>
</comment>
<gene>
    <name evidence="5" type="ORF">CQA43_06810</name>
</gene>
<organism evidence="5 6">
    <name type="scientific">Helicobacter ganmani</name>
    <dbReference type="NCBI Taxonomy" id="60246"/>
    <lineage>
        <taxon>Bacteria</taxon>
        <taxon>Pseudomonadati</taxon>
        <taxon>Campylobacterota</taxon>
        <taxon>Epsilonproteobacteria</taxon>
        <taxon>Campylobacterales</taxon>
        <taxon>Helicobacteraceae</taxon>
        <taxon>Helicobacter</taxon>
    </lineage>
</organism>
<sequence>MKKLAIFGAGGHGAVIAEILESQNLSFEILIDDNPKNKILNGITAISRAEFLNLANAKDFGILLAIGDNLMRQNLYHFFVKQGFCLPFVAHRRAIISKSAKIASGSVVMPNTVINARASIGMGAIINSGSIIEHDCRIGDFSHIAPSATLCGNVQVGDCTHIGAGSVIIEGKSIGQHCLIGAGSVVISDIPPHKKVVGNPAKKELR</sequence>
<dbReference type="InterPro" id="IPR001451">
    <property type="entry name" value="Hexapep"/>
</dbReference>
<evidence type="ECO:0000256" key="3">
    <source>
        <dbReference type="PIRSR" id="PIRSR620019-2"/>
    </source>
</evidence>
<dbReference type="RefSeq" id="WP_115551868.1">
    <property type="nucleotide sequence ID" value="NZ_CAONBV010000051.1"/>
</dbReference>
<dbReference type="GO" id="GO:0016740">
    <property type="term" value="F:transferase activity"/>
    <property type="evidence" value="ECO:0007669"/>
    <property type="project" value="UniProtKB-KW"/>
</dbReference>
<feature type="site" description="Increases basicity of active site His" evidence="2">
    <location>
        <position position="135"/>
    </location>
</feature>
<evidence type="ECO:0000256" key="1">
    <source>
        <dbReference type="ARBA" id="ARBA00007274"/>
    </source>
</evidence>
<dbReference type="EMBL" id="NXLS01000007">
    <property type="protein sequence ID" value="RDU62302.1"/>
    <property type="molecule type" value="Genomic_DNA"/>
</dbReference>
<dbReference type="Pfam" id="PF17836">
    <property type="entry name" value="PglD_N"/>
    <property type="match status" value="1"/>
</dbReference>
<evidence type="ECO:0000259" key="4">
    <source>
        <dbReference type="Pfam" id="PF17836"/>
    </source>
</evidence>
<dbReference type="InterPro" id="IPR050179">
    <property type="entry name" value="Trans_hexapeptide_repeat"/>
</dbReference>
<dbReference type="InterPro" id="IPR041561">
    <property type="entry name" value="PglD_N"/>
</dbReference>
<dbReference type="OrthoDB" id="9801456at2"/>
<dbReference type="Proteomes" id="UP000256650">
    <property type="component" value="Unassembled WGS sequence"/>
</dbReference>
<dbReference type="SUPFAM" id="SSF51161">
    <property type="entry name" value="Trimeric LpxA-like enzymes"/>
    <property type="match status" value="1"/>
</dbReference>
<keyword evidence="6" id="KW-1185">Reference proteome</keyword>
<dbReference type="InterPro" id="IPR020019">
    <property type="entry name" value="AcTrfase_PglD-like"/>
</dbReference>
<reference evidence="5 6" key="1">
    <citation type="submission" date="2018-04" db="EMBL/GenBank/DDBJ databases">
        <title>Novel Campyloabacter and Helicobacter Species and Strains.</title>
        <authorList>
            <person name="Mannion A.J."/>
            <person name="Shen Z."/>
            <person name="Fox J.G."/>
        </authorList>
    </citation>
    <scope>NUCLEOTIDE SEQUENCE [LARGE SCALE GENOMIC DNA]</scope>
    <source>
        <strain evidence="5 6">MIT 99-5101</strain>
    </source>
</reference>
<feature type="active site" description="Proton acceptor" evidence="2">
    <location>
        <position position="134"/>
    </location>
</feature>
<accession>A0A3D8IAZ6</accession>
<dbReference type="NCBIfam" id="TIGR03570">
    <property type="entry name" value="NeuD_NnaD"/>
    <property type="match status" value="1"/>
</dbReference>
<evidence type="ECO:0000313" key="5">
    <source>
        <dbReference type="EMBL" id="RDU62302.1"/>
    </source>
</evidence>
<name>A0A3D8IAZ6_9HELI</name>
<keyword evidence="5" id="KW-0808">Transferase</keyword>
<feature type="binding site" evidence="3">
    <location>
        <position position="143"/>
    </location>
    <ligand>
        <name>acetyl-CoA</name>
        <dbReference type="ChEBI" id="CHEBI:57288"/>
    </ligand>
</feature>
<dbReference type="GeneID" id="82535998"/>
<dbReference type="AlphaFoldDB" id="A0A3D8IAZ6"/>
<dbReference type="Gene3D" id="2.160.10.10">
    <property type="entry name" value="Hexapeptide repeat proteins"/>
    <property type="match status" value="1"/>
</dbReference>
<dbReference type="Pfam" id="PF00132">
    <property type="entry name" value="Hexapep"/>
    <property type="match status" value="1"/>
</dbReference>
<dbReference type="PANTHER" id="PTHR43300:SF7">
    <property type="entry name" value="UDP-N-ACETYLBACILLOSAMINE N-ACETYLTRANSFERASE"/>
    <property type="match status" value="1"/>
</dbReference>
<proteinExistence type="inferred from homology"/>
<dbReference type="PANTHER" id="PTHR43300">
    <property type="entry name" value="ACETYLTRANSFERASE"/>
    <property type="match status" value="1"/>
</dbReference>
<evidence type="ECO:0000256" key="2">
    <source>
        <dbReference type="PIRSR" id="PIRSR620019-1"/>
    </source>
</evidence>
<dbReference type="InterPro" id="IPR011004">
    <property type="entry name" value="Trimer_LpxA-like_sf"/>
</dbReference>
<feature type="binding site" evidence="3">
    <location>
        <position position="67"/>
    </location>
    <ligand>
        <name>substrate</name>
    </ligand>
</feature>
<protein>
    <submittedName>
        <fullName evidence="5">Acetyltransferase</fullName>
    </submittedName>
</protein>